<dbReference type="STRING" id="1619308.B5808_01725"/>
<accession>A0A1X9LFU8</accession>
<dbReference type="InterPro" id="IPR029058">
    <property type="entry name" value="AB_hydrolase_fold"/>
</dbReference>
<dbReference type="RefSeq" id="WP_085017898.1">
    <property type="nucleotide sequence ID" value="NZ_BMHD01000001.1"/>
</dbReference>
<sequence>MYDWILSIGLLDPVLLWPFYLLSAALVVYLLARRPTLRRVLLTLVGMLAGAALALVFVIIANATSMFGRTLEWQTTVWGVCGLAAVGLAVVNLWGGRWWRTVIAAISIVVFLLTLTLGVNAFYGLNRNVAAFFGITVSNPIPLPTGTPTATNDPDVPLYESWEPPADMPATGRQSTTPIPGTKSGFAAREAGVYLPPAALTANPPALPLVILMMGQPGTTDPSYIANVLDPLAAANKGLAPVVLVVDQLGDPQVDPACANSTRFGNVETYITEDVVDYANTLSFVDRDHSSWIIAGYSNGGACAFKYAAEHPDIWPNLLSISGELYAGSEHPQQTTNDVFGGDSAAFEASKPTSILASGTVAYPSSWALFTAGENDPDYVAQAQQGAAAAKAAGWDAESYVVPGAGHVVDALEGGLAEGFKRLYPRLGLAPS</sequence>
<dbReference type="PANTHER" id="PTHR48098:SF1">
    <property type="entry name" value="DIACYLGLYCEROL ACYLTRANSFERASE_MYCOLYLTRANSFERASE AG85A"/>
    <property type="match status" value="1"/>
</dbReference>
<evidence type="ECO:0000313" key="2">
    <source>
        <dbReference type="Proteomes" id="UP000192775"/>
    </source>
</evidence>
<dbReference type="InterPro" id="IPR000801">
    <property type="entry name" value="Esterase-like"/>
</dbReference>
<organism evidence="1 2">
    <name type="scientific">Cnuibacter physcomitrellae</name>
    <dbReference type="NCBI Taxonomy" id="1619308"/>
    <lineage>
        <taxon>Bacteria</taxon>
        <taxon>Bacillati</taxon>
        <taxon>Actinomycetota</taxon>
        <taxon>Actinomycetes</taxon>
        <taxon>Micrococcales</taxon>
        <taxon>Microbacteriaceae</taxon>
        <taxon>Cnuibacter</taxon>
    </lineage>
</organism>
<dbReference type="EMBL" id="CP020715">
    <property type="protein sequence ID" value="ARJ04086.1"/>
    <property type="molecule type" value="Genomic_DNA"/>
</dbReference>
<dbReference type="SUPFAM" id="SSF53474">
    <property type="entry name" value="alpha/beta-Hydrolases"/>
    <property type="match status" value="1"/>
</dbReference>
<keyword evidence="2" id="KW-1185">Reference proteome</keyword>
<proteinExistence type="predicted"/>
<protein>
    <submittedName>
        <fullName evidence="1">Esterase</fullName>
    </submittedName>
</protein>
<dbReference type="InterPro" id="IPR050583">
    <property type="entry name" value="Mycobacterial_A85_antigen"/>
</dbReference>
<gene>
    <name evidence="1" type="ORF">B5808_01725</name>
</gene>
<dbReference type="KEGG" id="cphy:B5808_01725"/>
<dbReference type="Proteomes" id="UP000192775">
    <property type="component" value="Chromosome"/>
</dbReference>
<evidence type="ECO:0000313" key="1">
    <source>
        <dbReference type="EMBL" id="ARJ04086.1"/>
    </source>
</evidence>
<reference evidence="1 2" key="1">
    <citation type="submission" date="2017-04" db="EMBL/GenBank/DDBJ databases">
        <authorList>
            <person name="Afonso C.L."/>
            <person name="Miller P.J."/>
            <person name="Scott M.A."/>
            <person name="Spackman E."/>
            <person name="Goraichik I."/>
            <person name="Dimitrov K.M."/>
            <person name="Suarez D.L."/>
            <person name="Swayne D.E."/>
        </authorList>
    </citation>
    <scope>NUCLEOTIDE SEQUENCE [LARGE SCALE GENOMIC DNA]</scope>
    <source>
        <strain evidence="2">XA(T)</strain>
    </source>
</reference>
<dbReference type="PANTHER" id="PTHR48098">
    <property type="entry name" value="ENTEROCHELIN ESTERASE-RELATED"/>
    <property type="match status" value="1"/>
</dbReference>
<dbReference type="Pfam" id="PF00756">
    <property type="entry name" value="Esterase"/>
    <property type="match status" value="1"/>
</dbReference>
<name>A0A1X9LFU8_9MICO</name>
<dbReference type="GO" id="GO:0016747">
    <property type="term" value="F:acyltransferase activity, transferring groups other than amino-acyl groups"/>
    <property type="evidence" value="ECO:0007669"/>
    <property type="project" value="TreeGrafter"/>
</dbReference>
<dbReference type="Gene3D" id="3.40.50.1820">
    <property type="entry name" value="alpha/beta hydrolase"/>
    <property type="match status" value="1"/>
</dbReference>
<dbReference type="AlphaFoldDB" id="A0A1X9LFU8"/>